<dbReference type="GO" id="GO:0003676">
    <property type="term" value="F:nucleic acid binding"/>
    <property type="evidence" value="ECO:0007669"/>
    <property type="project" value="InterPro"/>
</dbReference>
<dbReference type="GeneID" id="54302666"/>
<keyword evidence="6" id="KW-0255">Endonuclease</keyword>
<dbReference type="Pfam" id="PF00075">
    <property type="entry name" value="RNase_H"/>
    <property type="match status" value="1"/>
</dbReference>
<dbReference type="GO" id="GO:0043137">
    <property type="term" value="P:DNA replication, removal of RNA primer"/>
    <property type="evidence" value="ECO:0007669"/>
    <property type="project" value="TreeGrafter"/>
</dbReference>
<keyword evidence="4" id="KW-0540">Nuclease</keyword>
<feature type="domain" description="RNase H type-1" evidence="8">
    <location>
        <begin position="93"/>
        <end position="251"/>
    </location>
</feature>
<gene>
    <name evidence="9" type="ORF">K452DRAFT_333212</name>
</gene>
<evidence type="ECO:0000313" key="10">
    <source>
        <dbReference type="Proteomes" id="UP000799438"/>
    </source>
</evidence>
<dbReference type="AlphaFoldDB" id="A0A6A6AWF9"/>
<dbReference type="GO" id="GO:0004523">
    <property type="term" value="F:RNA-DNA hybrid ribonuclease activity"/>
    <property type="evidence" value="ECO:0007669"/>
    <property type="project" value="UniProtKB-EC"/>
</dbReference>
<dbReference type="OrthoDB" id="245563at2759"/>
<dbReference type="EMBL" id="ML995602">
    <property type="protein sequence ID" value="KAF2135315.1"/>
    <property type="molecule type" value="Genomic_DNA"/>
</dbReference>
<evidence type="ECO:0000256" key="1">
    <source>
        <dbReference type="ARBA" id="ARBA00000077"/>
    </source>
</evidence>
<dbReference type="PROSITE" id="PS50879">
    <property type="entry name" value="RNASE_H_1"/>
    <property type="match status" value="1"/>
</dbReference>
<evidence type="ECO:0000313" key="9">
    <source>
        <dbReference type="EMBL" id="KAF2135315.1"/>
    </source>
</evidence>
<dbReference type="RefSeq" id="XP_033391034.1">
    <property type="nucleotide sequence ID" value="XM_033545168.1"/>
</dbReference>
<protein>
    <recommendedName>
        <fullName evidence="3">ribonuclease H</fullName>
        <ecNumber evidence="3">3.1.26.4</ecNumber>
    </recommendedName>
</protein>
<evidence type="ECO:0000256" key="3">
    <source>
        <dbReference type="ARBA" id="ARBA00012180"/>
    </source>
</evidence>
<sequence length="253" mass="28575">RFSLYSQLLAASHRIPLSSLHVTLKGSYLPFSNQPNSIMGTATEKEEIRRLFDPSEDICTQNIPRSELIIYNPKKQTSELQMTCETRPFPFRDTGTLVIHLHGACHGNGKLNSNAKASYGIYLGPGSRYNTEELLPSSLPQTSTCADVYGLAHALEIVKNIAKDDARLERVKIATDSRFLIQAMTEWMNMWIEHKGFTPQGRPVAHFETLRNLHDSLNYLESAEGGYEVQFWHVPREMNKEAYALAYAALDDV</sequence>
<evidence type="ECO:0000256" key="6">
    <source>
        <dbReference type="ARBA" id="ARBA00022759"/>
    </source>
</evidence>
<dbReference type="GO" id="GO:0046872">
    <property type="term" value="F:metal ion binding"/>
    <property type="evidence" value="ECO:0007669"/>
    <property type="project" value="UniProtKB-KW"/>
</dbReference>
<keyword evidence="7" id="KW-0378">Hydrolase</keyword>
<dbReference type="InterPro" id="IPR050092">
    <property type="entry name" value="RNase_H"/>
</dbReference>
<dbReference type="Gene3D" id="3.30.420.10">
    <property type="entry name" value="Ribonuclease H-like superfamily/Ribonuclease H"/>
    <property type="match status" value="1"/>
</dbReference>
<evidence type="ECO:0000256" key="5">
    <source>
        <dbReference type="ARBA" id="ARBA00022723"/>
    </source>
</evidence>
<name>A0A6A6AWF9_9PEZI</name>
<proteinExistence type="inferred from homology"/>
<dbReference type="PANTHER" id="PTHR10642:SF26">
    <property type="entry name" value="RIBONUCLEASE H1"/>
    <property type="match status" value="1"/>
</dbReference>
<keyword evidence="5" id="KW-0479">Metal-binding</keyword>
<keyword evidence="10" id="KW-1185">Reference proteome</keyword>
<dbReference type="InterPro" id="IPR002156">
    <property type="entry name" value="RNaseH_domain"/>
</dbReference>
<dbReference type="Proteomes" id="UP000799438">
    <property type="component" value="Unassembled WGS sequence"/>
</dbReference>
<evidence type="ECO:0000256" key="2">
    <source>
        <dbReference type="ARBA" id="ARBA00005300"/>
    </source>
</evidence>
<evidence type="ECO:0000259" key="8">
    <source>
        <dbReference type="PROSITE" id="PS50879"/>
    </source>
</evidence>
<evidence type="ECO:0000256" key="7">
    <source>
        <dbReference type="ARBA" id="ARBA00022801"/>
    </source>
</evidence>
<reference evidence="9" key="1">
    <citation type="journal article" date="2020" name="Stud. Mycol.">
        <title>101 Dothideomycetes genomes: a test case for predicting lifestyles and emergence of pathogens.</title>
        <authorList>
            <person name="Haridas S."/>
            <person name="Albert R."/>
            <person name="Binder M."/>
            <person name="Bloem J."/>
            <person name="Labutti K."/>
            <person name="Salamov A."/>
            <person name="Andreopoulos B."/>
            <person name="Baker S."/>
            <person name="Barry K."/>
            <person name="Bills G."/>
            <person name="Bluhm B."/>
            <person name="Cannon C."/>
            <person name="Castanera R."/>
            <person name="Culley D."/>
            <person name="Daum C."/>
            <person name="Ezra D."/>
            <person name="Gonzalez J."/>
            <person name="Henrissat B."/>
            <person name="Kuo A."/>
            <person name="Liang C."/>
            <person name="Lipzen A."/>
            <person name="Lutzoni F."/>
            <person name="Magnuson J."/>
            <person name="Mondo S."/>
            <person name="Nolan M."/>
            <person name="Ohm R."/>
            <person name="Pangilinan J."/>
            <person name="Park H.-J."/>
            <person name="Ramirez L."/>
            <person name="Alfaro M."/>
            <person name="Sun H."/>
            <person name="Tritt A."/>
            <person name="Yoshinaga Y."/>
            <person name="Zwiers L.-H."/>
            <person name="Turgeon B."/>
            <person name="Goodwin S."/>
            <person name="Spatafora J."/>
            <person name="Crous P."/>
            <person name="Grigoriev I."/>
        </authorList>
    </citation>
    <scope>NUCLEOTIDE SEQUENCE</scope>
    <source>
        <strain evidence="9">CBS 121167</strain>
    </source>
</reference>
<dbReference type="EC" id="3.1.26.4" evidence="3"/>
<feature type="non-terminal residue" evidence="9">
    <location>
        <position position="1"/>
    </location>
</feature>
<comment type="catalytic activity">
    <reaction evidence="1">
        <text>Endonucleolytic cleavage to 5'-phosphomonoester.</text>
        <dbReference type="EC" id="3.1.26.4"/>
    </reaction>
</comment>
<dbReference type="InterPro" id="IPR036397">
    <property type="entry name" value="RNaseH_sf"/>
</dbReference>
<dbReference type="SUPFAM" id="SSF53098">
    <property type="entry name" value="Ribonuclease H-like"/>
    <property type="match status" value="1"/>
</dbReference>
<comment type="similarity">
    <text evidence="2">Belongs to the RNase H family.</text>
</comment>
<accession>A0A6A6AWF9</accession>
<organism evidence="9 10">
    <name type="scientific">Aplosporella prunicola CBS 121167</name>
    <dbReference type="NCBI Taxonomy" id="1176127"/>
    <lineage>
        <taxon>Eukaryota</taxon>
        <taxon>Fungi</taxon>
        <taxon>Dikarya</taxon>
        <taxon>Ascomycota</taxon>
        <taxon>Pezizomycotina</taxon>
        <taxon>Dothideomycetes</taxon>
        <taxon>Dothideomycetes incertae sedis</taxon>
        <taxon>Botryosphaeriales</taxon>
        <taxon>Aplosporellaceae</taxon>
        <taxon>Aplosporella</taxon>
    </lineage>
</organism>
<dbReference type="PANTHER" id="PTHR10642">
    <property type="entry name" value="RIBONUCLEASE H1"/>
    <property type="match status" value="1"/>
</dbReference>
<evidence type="ECO:0000256" key="4">
    <source>
        <dbReference type="ARBA" id="ARBA00022722"/>
    </source>
</evidence>
<dbReference type="InterPro" id="IPR012337">
    <property type="entry name" value="RNaseH-like_sf"/>
</dbReference>